<organism evidence="1 2">
    <name type="scientific">Frischella japonica</name>
    <dbReference type="NCBI Taxonomy" id="2741544"/>
    <lineage>
        <taxon>Bacteria</taxon>
        <taxon>Pseudomonadati</taxon>
        <taxon>Pseudomonadota</taxon>
        <taxon>Gammaproteobacteria</taxon>
        <taxon>Orbales</taxon>
        <taxon>Orbaceae</taxon>
        <taxon>Frischella</taxon>
    </lineage>
</organism>
<comment type="caution">
    <text evidence="1">The sequence shown here is derived from an EMBL/GenBank/DDBJ whole genome shotgun (WGS) entry which is preliminary data.</text>
</comment>
<dbReference type="Pfam" id="PF10934">
    <property type="entry name" value="Sheath_initiator"/>
    <property type="match status" value="1"/>
</dbReference>
<accession>A0ABR7QYZ2</accession>
<dbReference type="Proteomes" id="UP000651208">
    <property type="component" value="Unassembled WGS sequence"/>
</dbReference>
<evidence type="ECO:0008006" key="3">
    <source>
        <dbReference type="Google" id="ProtNLM"/>
    </source>
</evidence>
<dbReference type="SUPFAM" id="SSF160719">
    <property type="entry name" value="gpW/gp25-like"/>
    <property type="match status" value="1"/>
</dbReference>
<name>A0ABR7QYZ2_9GAMM</name>
<dbReference type="EMBL" id="JABURY010000016">
    <property type="protein sequence ID" value="MBC9131310.1"/>
    <property type="molecule type" value="Genomic_DNA"/>
</dbReference>
<reference evidence="1 2" key="1">
    <citation type="submission" date="2020-06" db="EMBL/GenBank/DDBJ databases">
        <title>Frischella cerana isolated from Apis cerana gut homogenate.</title>
        <authorList>
            <person name="Wolter L.A."/>
            <person name="Suenami S."/>
            <person name="Miyazaki R."/>
        </authorList>
    </citation>
    <scope>NUCLEOTIDE SEQUENCE [LARGE SCALE GENOMIC DNA]</scope>
    <source>
        <strain evidence="1 2">Ac13</strain>
    </source>
</reference>
<evidence type="ECO:0000313" key="2">
    <source>
        <dbReference type="Proteomes" id="UP000651208"/>
    </source>
</evidence>
<dbReference type="RefSeq" id="WP_187755740.1">
    <property type="nucleotide sequence ID" value="NZ_JABURY010000016.1"/>
</dbReference>
<proteinExistence type="predicted"/>
<protein>
    <recommendedName>
        <fullName evidence="3">Phage protein GP46</fullName>
    </recommendedName>
</protein>
<evidence type="ECO:0000313" key="1">
    <source>
        <dbReference type="EMBL" id="MBC9131310.1"/>
    </source>
</evidence>
<gene>
    <name evidence="1" type="ORF">FcAc13_08305</name>
</gene>
<dbReference type="InterPro" id="IPR020288">
    <property type="entry name" value="Sheath_initiator"/>
</dbReference>
<keyword evidence="2" id="KW-1185">Reference proteome</keyword>
<sequence>MIVRELDINHDWTFGRGKANYLTGSAAIRQCIKTKLFSLKNNWFLNKDDGIAWFNYLEKNPDTIQLEREIKTAILSVEGVNEIIHFTILLDSITRIFLVQVTYNDKYNNLNEVEYYVDSH</sequence>